<feature type="compositionally biased region" description="Basic and acidic residues" evidence="1">
    <location>
        <begin position="81"/>
        <end position="102"/>
    </location>
</feature>
<feature type="compositionally biased region" description="Basic residues" evidence="1">
    <location>
        <begin position="150"/>
        <end position="164"/>
    </location>
</feature>
<feature type="region of interest" description="Disordered" evidence="1">
    <location>
        <begin position="1"/>
        <end position="414"/>
    </location>
</feature>
<evidence type="ECO:0000256" key="1">
    <source>
        <dbReference type="SAM" id="MobiDB-lite"/>
    </source>
</evidence>
<feature type="compositionally biased region" description="Gly residues" evidence="1">
    <location>
        <begin position="165"/>
        <end position="176"/>
    </location>
</feature>
<proteinExistence type="predicted"/>
<accession>A0A6J4J2U3</accession>
<feature type="non-terminal residue" evidence="2">
    <location>
        <position position="414"/>
    </location>
</feature>
<feature type="compositionally biased region" description="Basic residues" evidence="1">
    <location>
        <begin position="238"/>
        <end position="257"/>
    </location>
</feature>
<organism evidence="2">
    <name type="scientific">uncultured Blastococcus sp</name>
    <dbReference type="NCBI Taxonomy" id="217144"/>
    <lineage>
        <taxon>Bacteria</taxon>
        <taxon>Bacillati</taxon>
        <taxon>Actinomycetota</taxon>
        <taxon>Actinomycetes</taxon>
        <taxon>Geodermatophilales</taxon>
        <taxon>Geodermatophilaceae</taxon>
        <taxon>Blastococcus</taxon>
        <taxon>environmental samples</taxon>
    </lineage>
</organism>
<feature type="compositionally biased region" description="Basic and acidic residues" evidence="1">
    <location>
        <begin position="225"/>
        <end position="237"/>
    </location>
</feature>
<dbReference type="AlphaFoldDB" id="A0A6J4J2U3"/>
<feature type="compositionally biased region" description="Basic and acidic residues" evidence="1">
    <location>
        <begin position="123"/>
        <end position="143"/>
    </location>
</feature>
<sequence>GRRPLRPAPTRDRRGVARLARDHGGGVRRDADRPLPRHRSPDRRAGPVPRALGRRPPGGHLRDLQPKAQRSRCGRPGRGRHLGDRRADAPPPRGAERDDAPSAHRAARAGAGAGGRAVGLRGPDLRPVRLRAGDHPRRADRAHAPPAAAARRRPRHRPGRHRGRGGLPPGRGGRARGGPAVRARQPRPRRALVGPAAARRPIGAQRRDGAPVPPAHRDRRHGDRLRRLPADLAVDRHRPARRHARRGGGARHHHPGPRRAVERAALDRPGQLGPAEAGLARRPDPPPGHRHPGAHRPGPRRPVGPAGRRRPGALRPALPGPHRPRPRRPRPVLRVERRSLARLGPPLRRLLRPHRPRPRHRAGHRGAVGGLPRRHLAGHAAGRRAGHRDQPRRGDERVDGLRLAGHPVVSGRLL</sequence>
<name>A0A6J4J2U3_9ACTN</name>
<feature type="compositionally biased region" description="Basic residues" evidence="1">
    <location>
        <begin position="372"/>
        <end position="386"/>
    </location>
</feature>
<feature type="compositionally biased region" description="Basic residues" evidence="1">
    <location>
        <begin position="349"/>
        <end position="364"/>
    </location>
</feature>
<feature type="compositionally biased region" description="Basic and acidic residues" evidence="1">
    <location>
        <begin position="9"/>
        <end position="35"/>
    </location>
</feature>
<reference evidence="2" key="1">
    <citation type="submission" date="2020-02" db="EMBL/GenBank/DDBJ databases">
        <authorList>
            <person name="Meier V. D."/>
        </authorList>
    </citation>
    <scope>NUCLEOTIDE SEQUENCE</scope>
    <source>
        <strain evidence="2">AVDCRST_MAG52</strain>
    </source>
</reference>
<protein>
    <submittedName>
        <fullName evidence="2">UPF0256 protein SAV5428</fullName>
    </submittedName>
</protein>
<feature type="compositionally biased region" description="Basic residues" evidence="1">
    <location>
        <begin position="69"/>
        <end position="80"/>
    </location>
</feature>
<gene>
    <name evidence="2" type="ORF">AVDCRST_MAG52-2960</name>
</gene>
<feature type="compositionally biased region" description="Basic residues" evidence="1">
    <location>
        <begin position="322"/>
        <end position="331"/>
    </location>
</feature>
<feature type="non-terminal residue" evidence="2">
    <location>
        <position position="1"/>
    </location>
</feature>
<feature type="compositionally biased region" description="Basic and acidic residues" evidence="1">
    <location>
        <begin position="387"/>
        <end position="400"/>
    </location>
</feature>
<evidence type="ECO:0000313" key="2">
    <source>
        <dbReference type="EMBL" id="CAA9266362.1"/>
    </source>
</evidence>
<dbReference type="EMBL" id="CADCTN010000203">
    <property type="protein sequence ID" value="CAA9266362.1"/>
    <property type="molecule type" value="Genomic_DNA"/>
</dbReference>
<feature type="compositionally biased region" description="Basic residues" evidence="1">
    <location>
        <begin position="288"/>
        <end position="299"/>
    </location>
</feature>